<feature type="region of interest" description="Disordered" evidence="1">
    <location>
        <begin position="25"/>
        <end position="54"/>
    </location>
</feature>
<gene>
    <name evidence="2" type="ORF">SAMN05444365_10527</name>
</gene>
<feature type="compositionally biased region" description="Low complexity" evidence="1">
    <location>
        <begin position="36"/>
        <end position="46"/>
    </location>
</feature>
<evidence type="ECO:0000313" key="3">
    <source>
        <dbReference type="Proteomes" id="UP000242415"/>
    </source>
</evidence>
<name>A0A1H3PUH9_9ACTN</name>
<evidence type="ECO:0000256" key="1">
    <source>
        <dbReference type="SAM" id="MobiDB-lite"/>
    </source>
</evidence>
<dbReference type="Proteomes" id="UP000242415">
    <property type="component" value="Unassembled WGS sequence"/>
</dbReference>
<evidence type="ECO:0000313" key="2">
    <source>
        <dbReference type="EMBL" id="SDZ04598.1"/>
    </source>
</evidence>
<sequence>MPGLNEVGLPGGVEADAAGFRQLRWAGTRPGGAGPGSSRPTGSRPAGTHRPVRA</sequence>
<proteinExistence type="predicted"/>
<reference evidence="3" key="1">
    <citation type="submission" date="2016-10" db="EMBL/GenBank/DDBJ databases">
        <authorList>
            <person name="Varghese N."/>
            <person name="Submissions S."/>
        </authorList>
    </citation>
    <scope>NUCLEOTIDE SEQUENCE [LARGE SCALE GENOMIC DNA]</scope>
    <source>
        <strain evidence="3">DSM 45245</strain>
    </source>
</reference>
<dbReference type="EMBL" id="FNPH01000005">
    <property type="protein sequence ID" value="SDZ04598.1"/>
    <property type="molecule type" value="Genomic_DNA"/>
</dbReference>
<organism evidence="2 3">
    <name type="scientific">Micromonospora pattaloongensis</name>
    <dbReference type="NCBI Taxonomy" id="405436"/>
    <lineage>
        <taxon>Bacteria</taxon>
        <taxon>Bacillati</taxon>
        <taxon>Actinomycetota</taxon>
        <taxon>Actinomycetes</taxon>
        <taxon>Micromonosporales</taxon>
        <taxon>Micromonosporaceae</taxon>
        <taxon>Micromonospora</taxon>
    </lineage>
</organism>
<dbReference type="AlphaFoldDB" id="A0A1H3PUH9"/>
<protein>
    <submittedName>
        <fullName evidence="2">Uncharacterized protein</fullName>
    </submittedName>
</protein>
<accession>A0A1H3PUH9</accession>
<dbReference type="RefSeq" id="WP_175543647.1">
    <property type="nucleotide sequence ID" value="NZ_FNPH01000005.1"/>
</dbReference>
<keyword evidence="3" id="KW-1185">Reference proteome</keyword>